<evidence type="ECO:0000313" key="1">
    <source>
        <dbReference type="EMBL" id="MCA5005694.1"/>
    </source>
</evidence>
<reference evidence="1" key="1">
    <citation type="submission" date="2020-10" db="EMBL/GenBank/DDBJ databases">
        <authorList>
            <person name="Lu T."/>
            <person name="Wang Q."/>
            <person name="Han X."/>
        </authorList>
    </citation>
    <scope>NUCLEOTIDE SEQUENCE</scope>
    <source>
        <strain evidence="1">WQ 366</strain>
    </source>
</reference>
<organism evidence="1 2">
    <name type="scientific">Sphingobacterium bovistauri</name>
    <dbReference type="NCBI Taxonomy" id="2781959"/>
    <lineage>
        <taxon>Bacteria</taxon>
        <taxon>Pseudomonadati</taxon>
        <taxon>Bacteroidota</taxon>
        <taxon>Sphingobacteriia</taxon>
        <taxon>Sphingobacteriales</taxon>
        <taxon>Sphingobacteriaceae</taxon>
        <taxon>Sphingobacterium</taxon>
    </lineage>
</organism>
<name>A0ABS7Z9S6_9SPHI</name>
<proteinExistence type="predicted"/>
<gene>
    <name evidence="1" type="ORF">IPZ78_11075</name>
</gene>
<dbReference type="Pfam" id="PF16132">
    <property type="entry name" value="DUF4843"/>
    <property type="match status" value="1"/>
</dbReference>
<protein>
    <submittedName>
        <fullName evidence="1">DUF4843 domain-containing protein</fullName>
    </submittedName>
</protein>
<dbReference type="Proteomes" id="UP001165302">
    <property type="component" value="Unassembled WGS sequence"/>
</dbReference>
<dbReference type="InterPro" id="IPR032299">
    <property type="entry name" value="DUF4843"/>
</dbReference>
<evidence type="ECO:0000313" key="2">
    <source>
        <dbReference type="Proteomes" id="UP001165302"/>
    </source>
</evidence>
<comment type="caution">
    <text evidence="1">The sequence shown here is derived from an EMBL/GenBank/DDBJ whole genome shotgun (WGS) entry which is preliminary data.</text>
</comment>
<dbReference type="EMBL" id="JADEYP010000020">
    <property type="protein sequence ID" value="MCA5005694.1"/>
    <property type="molecule type" value="Genomic_DNA"/>
</dbReference>
<keyword evidence="2" id="KW-1185">Reference proteome</keyword>
<accession>A0ABS7Z9S6</accession>
<sequence length="259" mass="30326">MKNSIILTLIIFLFNSCEKNQNIEVYDQNESYIHFAVPNTGTTSQRQGELFVDSLNFSFVFEDVNLENKRMAIPINIIGVAKSSDRSYQVEIDEKNSNIDLTSIDLETPVIKANHTVDSLFVNIKKTDKLREGTFYLYLNLKDNENFKLGHSKNTRMKISITNRLSQPIWWTRWINFFGPYNQEVYQKWIQIYYLGADPSPDIYGKFPAPYYYWDNMPPSASASSYPVTFMYIRKLKEYFMENAVYPNGDLSKPRIYLP</sequence>